<evidence type="ECO:0000313" key="2">
    <source>
        <dbReference type="Proteomes" id="UP000009131"/>
    </source>
</evidence>
<dbReference type="EMBL" id="BABT02000248">
    <property type="protein sequence ID" value="GAA99941.1"/>
    <property type="molecule type" value="Genomic_DNA"/>
</dbReference>
<gene>
    <name evidence="1" type="primary">Mo06644</name>
    <name evidence="1" type="ORF">E5Q_06644</name>
</gene>
<dbReference type="Proteomes" id="UP000009131">
    <property type="component" value="Unassembled WGS sequence"/>
</dbReference>
<sequence length="38" mass="4308">VQRLVSSDLANTARERDLHQFCHVPPLLDRLMGSSMIT</sequence>
<feature type="non-terminal residue" evidence="1">
    <location>
        <position position="1"/>
    </location>
</feature>
<dbReference type="InParanoid" id="G7EAT1"/>
<accession>G7EAT1</accession>
<reference evidence="1 2" key="1">
    <citation type="journal article" date="2011" name="J. Gen. Appl. Microbiol.">
        <title>Draft genome sequencing of the enigmatic basidiomycete Mixia osmundae.</title>
        <authorList>
            <person name="Nishida H."/>
            <person name="Nagatsuka Y."/>
            <person name="Sugiyama J."/>
        </authorList>
    </citation>
    <scope>NUCLEOTIDE SEQUENCE [LARGE SCALE GENOMIC DNA]</scope>
    <source>
        <strain evidence="2">CBS 9802 / IAM 14324 / JCM 22182 / KY 12970</strain>
    </source>
</reference>
<evidence type="ECO:0000313" key="1">
    <source>
        <dbReference type="EMBL" id="GAA99941.1"/>
    </source>
</evidence>
<dbReference type="HOGENOM" id="CLU_3337968_0_0_1"/>
<protein>
    <submittedName>
        <fullName evidence="1">Uncharacterized protein</fullName>
    </submittedName>
</protein>
<keyword evidence="2" id="KW-1185">Reference proteome</keyword>
<organism evidence="1 2">
    <name type="scientific">Mixia osmundae (strain CBS 9802 / IAM 14324 / JCM 22182 / KY 12970)</name>
    <dbReference type="NCBI Taxonomy" id="764103"/>
    <lineage>
        <taxon>Eukaryota</taxon>
        <taxon>Fungi</taxon>
        <taxon>Dikarya</taxon>
        <taxon>Basidiomycota</taxon>
        <taxon>Pucciniomycotina</taxon>
        <taxon>Mixiomycetes</taxon>
        <taxon>Mixiales</taxon>
        <taxon>Mixiaceae</taxon>
        <taxon>Mixia</taxon>
    </lineage>
</organism>
<proteinExistence type="predicted"/>
<reference evidence="1 2" key="2">
    <citation type="journal article" date="2012" name="Open Biol.">
        <title>Characteristics of nucleosomes and linker DNA regions on the genome of the basidiomycete Mixia osmundae revealed by mono- and dinucleosome mapping.</title>
        <authorList>
            <person name="Nishida H."/>
            <person name="Kondo S."/>
            <person name="Matsumoto T."/>
            <person name="Suzuki Y."/>
            <person name="Yoshikawa H."/>
            <person name="Taylor T.D."/>
            <person name="Sugiyama J."/>
        </authorList>
    </citation>
    <scope>NUCLEOTIDE SEQUENCE [LARGE SCALE GENOMIC DNA]</scope>
    <source>
        <strain evidence="2">CBS 9802 / IAM 14324 / JCM 22182 / KY 12970</strain>
    </source>
</reference>
<name>G7EAT1_MIXOS</name>
<dbReference type="AlphaFoldDB" id="G7EAT1"/>
<comment type="caution">
    <text evidence="1">The sequence shown here is derived from an EMBL/GenBank/DDBJ whole genome shotgun (WGS) entry which is preliminary data.</text>
</comment>